<dbReference type="EMBL" id="QFRA01000031">
    <property type="protein sequence ID" value="PZR03673.1"/>
    <property type="molecule type" value="Genomic_DNA"/>
</dbReference>
<organism evidence="1 2">
    <name type="scientific">Corynebacterium kroppenstedtii</name>
    <dbReference type="NCBI Taxonomy" id="161879"/>
    <lineage>
        <taxon>Bacteria</taxon>
        <taxon>Bacillati</taxon>
        <taxon>Actinomycetota</taxon>
        <taxon>Actinomycetes</taxon>
        <taxon>Mycobacteriales</taxon>
        <taxon>Corynebacteriaceae</taxon>
        <taxon>Corynebacterium</taxon>
    </lineage>
</organism>
<reference evidence="1 2" key="1">
    <citation type="submission" date="2017-08" db="EMBL/GenBank/DDBJ databases">
        <title>Infants hospitalized years apart are colonized by the same room-sourced microbial strains.</title>
        <authorList>
            <person name="Brooks B."/>
            <person name="Olm M.R."/>
            <person name="Firek B.A."/>
            <person name="Baker R."/>
            <person name="Thomas B.C."/>
            <person name="Morowitz M.J."/>
            <person name="Banfield J.F."/>
        </authorList>
    </citation>
    <scope>NUCLEOTIDE SEQUENCE [LARGE SCALE GENOMIC DNA]</scope>
    <source>
        <strain evidence="1">S2_003_000_R1_3</strain>
    </source>
</reference>
<evidence type="ECO:0000313" key="2">
    <source>
        <dbReference type="Proteomes" id="UP000249432"/>
    </source>
</evidence>
<comment type="caution">
    <text evidence="1">The sequence shown here is derived from an EMBL/GenBank/DDBJ whole genome shotgun (WGS) entry which is preliminary data.</text>
</comment>
<gene>
    <name evidence="1" type="ORF">DI525_09265</name>
</gene>
<evidence type="ECO:0000313" key="1">
    <source>
        <dbReference type="EMBL" id="PZR03673.1"/>
    </source>
</evidence>
<dbReference type="AlphaFoldDB" id="A0A2W5SS92"/>
<protein>
    <submittedName>
        <fullName evidence="1">Uncharacterized protein</fullName>
    </submittedName>
</protein>
<proteinExistence type="predicted"/>
<dbReference type="Proteomes" id="UP000249432">
    <property type="component" value="Unassembled WGS sequence"/>
</dbReference>
<name>A0A2W5SS92_9CORY</name>
<accession>A0A2W5SS92</accession>
<sequence length="65" mass="7036">MPAGTGEESSVPTEAIVGALQDEFDGHVSQDKFEAEPGYTVTDYLQKKGHSVLQVELSRSLRDPS</sequence>